<accession>A9F4E2</accession>
<feature type="transmembrane region" description="Helical" evidence="2">
    <location>
        <begin position="324"/>
        <end position="345"/>
    </location>
</feature>
<gene>
    <name evidence="4" type="ordered locus">sce7531</name>
</gene>
<dbReference type="KEGG" id="scl:sce7531"/>
<evidence type="ECO:0000313" key="4">
    <source>
        <dbReference type="EMBL" id="CAN97700.1"/>
    </source>
</evidence>
<dbReference type="SUPFAM" id="SSF48452">
    <property type="entry name" value="TPR-like"/>
    <property type="match status" value="1"/>
</dbReference>
<evidence type="ECO:0000256" key="1">
    <source>
        <dbReference type="SAM" id="MobiDB-lite"/>
    </source>
</evidence>
<feature type="region of interest" description="Disordered" evidence="1">
    <location>
        <begin position="16"/>
        <end position="40"/>
    </location>
</feature>
<reference evidence="4 5" key="1">
    <citation type="journal article" date="2007" name="Nat. Biotechnol.">
        <title>Complete genome sequence of the myxobacterium Sorangium cellulosum.</title>
        <authorList>
            <person name="Schneiker S."/>
            <person name="Perlova O."/>
            <person name="Kaiser O."/>
            <person name="Gerth K."/>
            <person name="Alici A."/>
            <person name="Altmeyer M.O."/>
            <person name="Bartels D."/>
            <person name="Bekel T."/>
            <person name="Beyer S."/>
            <person name="Bode E."/>
            <person name="Bode H.B."/>
            <person name="Bolten C.J."/>
            <person name="Choudhuri J.V."/>
            <person name="Doss S."/>
            <person name="Elnakady Y.A."/>
            <person name="Frank B."/>
            <person name="Gaigalat L."/>
            <person name="Goesmann A."/>
            <person name="Groeger C."/>
            <person name="Gross F."/>
            <person name="Jelsbak L."/>
            <person name="Jelsbak L."/>
            <person name="Kalinowski J."/>
            <person name="Kegler C."/>
            <person name="Knauber T."/>
            <person name="Konietzny S."/>
            <person name="Kopp M."/>
            <person name="Krause L."/>
            <person name="Krug D."/>
            <person name="Linke B."/>
            <person name="Mahmud T."/>
            <person name="Martinez-Arias R."/>
            <person name="McHardy A.C."/>
            <person name="Merai M."/>
            <person name="Meyer F."/>
            <person name="Mormann S."/>
            <person name="Munoz-Dorado J."/>
            <person name="Perez J."/>
            <person name="Pradella S."/>
            <person name="Rachid S."/>
            <person name="Raddatz G."/>
            <person name="Rosenau F."/>
            <person name="Rueckert C."/>
            <person name="Sasse F."/>
            <person name="Scharfe M."/>
            <person name="Schuster S.C."/>
            <person name="Suen G."/>
            <person name="Treuner-Lange A."/>
            <person name="Velicer G.J."/>
            <person name="Vorholter F.-J."/>
            <person name="Weissman K.J."/>
            <person name="Welch R.D."/>
            <person name="Wenzel S.C."/>
            <person name="Whitworth D.E."/>
            <person name="Wilhelm S."/>
            <person name="Wittmann C."/>
            <person name="Bloecker H."/>
            <person name="Puehler A."/>
            <person name="Mueller R."/>
        </authorList>
    </citation>
    <scope>NUCLEOTIDE SEQUENCE [LARGE SCALE GENOMIC DNA]</scope>
    <source>
        <strain evidence="5">So ce56</strain>
    </source>
</reference>
<keyword evidence="2" id="KW-0472">Membrane</keyword>
<evidence type="ECO:0000256" key="2">
    <source>
        <dbReference type="SAM" id="Phobius"/>
    </source>
</evidence>
<keyword evidence="2" id="KW-1133">Transmembrane helix</keyword>
<dbReference type="Pfam" id="PF08308">
    <property type="entry name" value="PEGA"/>
    <property type="match status" value="1"/>
</dbReference>
<keyword evidence="2" id="KW-0812">Transmembrane</keyword>
<protein>
    <recommendedName>
        <fullName evidence="3">PEGA domain-containing protein</fullName>
    </recommendedName>
</protein>
<dbReference type="EMBL" id="AM746676">
    <property type="protein sequence ID" value="CAN97700.1"/>
    <property type="molecule type" value="Genomic_DNA"/>
</dbReference>
<organism evidence="4 5">
    <name type="scientific">Sorangium cellulosum (strain So ce56)</name>
    <name type="common">Polyangium cellulosum (strain So ce56)</name>
    <dbReference type="NCBI Taxonomy" id="448385"/>
    <lineage>
        <taxon>Bacteria</taxon>
        <taxon>Pseudomonadati</taxon>
        <taxon>Myxococcota</taxon>
        <taxon>Polyangia</taxon>
        <taxon>Polyangiales</taxon>
        <taxon>Polyangiaceae</taxon>
        <taxon>Sorangium</taxon>
    </lineage>
</organism>
<dbReference type="eggNOG" id="COG4105">
    <property type="taxonomic scope" value="Bacteria"/>
</dbReference>
<sequence>MVAAAEVRPVSVCTHRAPHSHVGATSSGADRIGRGSPGQAEPCARSLMGWSCAFFVVGSPRAPPRLAAAERAHMAETTTSPLGKCLVAVPILRLADTRRGASRARVARAFAGLASAVAVALGGAAAHAQEPPRDPVAAEALFKAARALVDKGDDAAGCPKFEASLALNPSASTQINIARCREREGKLATAWHDYHRALVLNRETAGEQRRRSLEEVANKGIAALEPRVPKLVIVVKGAPAGMEVLRDGTALPVAALGEPLPVDPGPHEIRASAPGHEAETRSITLAEGETTTVELTLRPAAAAAASAATPPAKADEARGGGTPAWAWISGAAGIALAGASVGFLIDDLSAISALRENCREVPGGTYCDPGYDFAADNARKNRDFGLFVGLGAAGLVAMGVAVYGIVRPGDEAAPAPAAVAVPWIAPSGAGASISGSF</sequence>
<evidence type="ECO:0000259" key="3">
    <source>
        <dbReference type="Pfam" id="PF08308"/>
    </source>
</evidence>
<dbReference type="Proteomes" id="UP000002139">
    <property type="component" value="Chromosome"/>
</dbReference>
<evidence type="ECO:0000313" key="5">
    <source>
        <dbReference type="Proteomes" id="UP000002139"/>
    </source>
</evidence>
<keyword evidence="5" id="KW-1185">Reference proteome</keyword>
<dbReference type="BioCyc" id="SCEL448385:SCE_RS38595-MONOMER"/>
<feature type="transmembrane region" description="Helical" evidence="2">
    <location>
        <begin position="384"/>
        <end position="406"/>
    </location>
</feature>
<proteinExistence type="predicted"/>
<dbReference type="HOGENOM" id="CLU_052651_1_0_7"/>
<dbReference type="InterPro" id="IPR013229">
    <property type="entry name" value="PEGA"/>
</dbReference>
<feature type="domain" description="PEGA" evidence="3">
    <location>
        <begin position="233"/>
        <end position="299"/>
    </location>
</feature>
<dbReference type="STRING" id="448385.sce7531"/>
<name>A9F4E2_SORC5</name>
<dbReference type="Gene3D" id="1.25.40.10">
    <property type="entry name" value="Tetratricopeptide repeat domain"/>
    <property type="match status" value="1"/>
</dbReference>
<dbReference type="AlphaFoldDB" id="A9F4E2"/>
<dbReference type="InterPro" id="IPR011990">
    <property type="entry name" value="TPR-like_helical_dom_sf"/>
</dbReference>